<dbReference type="InterPro" id="IPR039532">
    <property type="entry name" value="TetR_C_Firmicutes"/>
</dbReference>
<evidence type="ECO:0000313" key="5">
    <source>
        <dbReference type="Proteomes" id="UP000182624"/>
    </source>
</evidence>
<dbReference type="InterPro" id="IPR050624">
    <property type="entry name" value="HTH-type_Tx_Regulator"/>
</dbReference>
<gene>
    <name evidence="4" type="ORF">SAMN04487928_12440</name>
</gene>
<dbReference type="InterPro" id="IPR009057">
    <property type="entry name" value="Homeodomain-like_sf"/>
</dbReference>
<dbReference type="AlphaFoldDB" id="A0A1I5WQ35"/>
<dbReference type="PANTHER" id="PTHR43479">
    <property type="entry name" value="ACREF/ENVCD OPERON REPRESSOR-RELATED"/>
    <property type="match status" value="1"/>
</dbReference>
<reference evidence="5" key="1">
    <citation type="submission" date="2016-10" db="EMBL/GenBank/DDBJ databases">
        <authorList>
            <person name="Varghese N."/>
            <person name="Submissions S."/>
        </authorList>
    </citation>
    <scope>NUCLEOTIDE SEQUENCE [LARGE SCALE GENOMIC DNA]</scope>
    <source>
        <strain evidence="5">P18</strain>
    </source>
</reference>
<organism evidence="4 5">
    <name type="scientific">Butyrivibrio proteoclasticus</name>
    <dbReference type="NCBI Taxonomy" id="43305"/>
    <lineage>
        <taxon>Bacteria</taxon>
        <taxon>Bacillati</taxon>
        <taxon>Bacillota</taxon>
        <taxon>Clostridia</taxon>
        <taxon>Lachnospirales</taxon>
        <taxon>Lachnospiraceae</taxon>
        <taxon>Butyrivibrio</taxon>
    </lineage>
</organism>
<dbReference type="Pfam" id="PF00440">
    <property type="entry name" value="TetR_N"/>
    <property type="match status" value="1"/>
</dbReference>
<dbReference type="InterPro" id="IPR001647">
    <property type="entry name" value="HTH_TetR"/>
</dbReference>
<dbReference type="SUPFAM" id="SSF46689">
    <property type="entry name" value="Homeodomain-like"/>
    <property type="match status" value="1"/>
</dbReference>
<dbReference type="RefSeq" id="WP_074890296.1">
    <property type="nucleotide sequence ID" value="NZ_FOXO01000024.1"/>
</dbReference>
<dbReference type="EMBL" id="FOXO01000024">
    <property type="protein sequence ID" value="SFQ21902.1"/>
    <property type="molecule type" value="Genomic_DNA"/>
</dbReference>
<feature type="DNA-binding region" description="H-T-H motif" evidence="2">
    <location>
        <begin position="28"/>
        <end position="47"/>
    </location>
</feature>
<dbReference type="OrthoDB" id="9810250at2"/>
<keyword evidence="1 2" id="KW-0238">DNA-binding</keyword>
<evidence type="ECO:0000313" key="4">
    <source>
        <dbReference type="EMBL" id="SFQ21902.1"/>
    </source>
</evidence>
<evidence type="ECO:0000259" key="3">
    <source>
        <dbReference type="PROSITE" id="PS50977"/>
    </source>
</evidence>
<keyword evidence="5" id="KW-1185">Reference proteome</keyword>
<proteinExistence type="predicted"/>
<dbReference type="PANTHER" id="PTHR43479:SF7">
    <property type="entry name" value="TETR-FAMILY TRANSCRIPTIONAL REGULATOR"/>
    <property type="match status" value="1"/>
</dbReference>
<dbReference type="GO" id="GO:0003677">
    <property type="term" value="F:DNA binding"/>
    <property type="evidence" value="ECO:0007669"/>
    <property type="project" value="UniProtKB-UniRule"/>
</dbReference>
<protein>
    <submittedName>
        <fullName evidence="4">Transcriptional regulator, TetR family</fullName>
    </submittedName>
</protein>
<dbReference type="Proteomes" id="UP000182624">
    <property type="component" value="Unassembled WGS sequence"/>
</dbReference>
<dbReference type="PROSITE" id="PS50977">
    <property type="entry name" value="HTH_TETR_2"/>
    <property type="match status" value="1"/>
</dbReference>
<dbReference type="Gene3D" id="1.10.357.10">
    <property type="entry name" value="Tetracycline Repressor, domain 2"/>
    <property type="match status" value="1"/>
</dbReference>
<dbReference type="Pfam" id="PF14278">
    <property type="entry name" value="TetR_C_8"/>
    <property type="match status" value="1"/>
</dbReference>
<sequence>MADSNITKNALATSLKKLMREKPFEKISVSDICDDCGMNRKSFYYHFKDKYDLVNWIFYVGCIGKLNFSAYERGWDVMYDLCKSFYADREFYSTAFQIDGQNSLREYALETFEPITRYFLQGSKVIGDDEEFFVTFFGDAFLSAIMRWVKEGMNLTPDQFMEKIHKLTLGLAEKVIEDENIN</sequence>
<evidence type="ECO:0000256" key="1">
    <source>
        <dbReference type="ARBA" id="ARBA00023125"/>
    </source>
</evidence>
<evidence type="ECO:0000256" key="2">
    <source>
        <dbReference type="PROSITE-ProRule" id="PRU00335"/>
    </source>
</evidence>
<feature type="domain" description="HTH tetR-type" evidence="3">
    <location>
        <begin position="5"/>
        <end position="65"/>
    </location>
</feature>
<accession>A0A1I5WQ35</accession>
<name>A0A1I5WQ35_9FIRM</name>